<evidence type="ECO:0000313" key="2">
    <source>
        <dbReference type="Proteomes" id="UP001319921"/>
    </source>
</evidence>
<name>A0AAQ4CRN7_9CREN</name>
<reference evidence="1 2" key="1">
    <citation type="journal article" date="2022" name="Microbiol. Resour. Announc.">
        <title>Complete Genome Sequence of the Hyperthermophilic and Acidophilic Archaeon Saccharolobus caldissimus Strain HS-3T.</title>
        <authorList>
            <person name="Sakai H.D."/>
            <person name="Kurosawa N."/>
        </authorList>
    </citation>
    <scope>NUCLEOTIDE SEQUENCE [LARGE SCALE GENOMIC DNA]</scope>
    <source>
        <strain evidence="1 2">JCM32116</strain>
    </source>
</reference>
<evidence type="ECO:0000313" key="1">
    <source>
        <dbReference type="EMBL" id="BDB98468.1"/>
    </source>
</evidence>
<dbReference type="GeneID" id="68866210"/>
<gene>
    <name evidence="1" type="ORF">SACC_14850</name>
</gene>
<sequence length="59" mass="6748">MKCEINFKEDLAAILIDDLNVYKVIFVNDGFYARINLNGVPQYISLINGKLTVYSNLSY</sequence>
<dbReference type="AlphaFoldDB" id="A0AAQ4CRN7"/>
<dbReference type="KEGG" id="scas:SACC_14850"/>
<organism evidence="1 2">
    <name type="scientific">Saccharolobus caldissimus</name>
    <dbReference type="NCBI Taxonomy" id="1702097"/>
    <lineage>
        <taxon>Archaea</taxon>
        <taxon>Thermoproteota</taxon>
        <taxon>Thermoprotei</taxon>
        <taxon>Sulfolobales</taxon>
        <taxon>Sulfolobaceae</taxon>
        <taxon>Saccharolobus</taxon>
    </lineage>
</organism>
<dbReference type="RefSeq" id="WP_016729905.1">
    <property type="nucleotide sequence ID" value="NZ_AP025226.1"/>
</dbReference>
<accession>A0AAQ4CRN7</accession>
<protein>
    <submittedName>
        <fullName evidence="1">Uncharacterized protein</fullName>
    </submittedName>
</protein>
<keyword evidence="2" id="KW-1185">Reference proteome</keyword>
<proteinExistence type="predicted"/>
<dbReference type="EMBL" id="AP025226">
    <property type="protein sequence ID" value="BDB98468.1"/>
    <property type="molecule type" value="Genomic_DNA"/>
</dbReference>
<dbReference type="Proteomes" id="UP001319921">
    <property type="component" value="Chromosome"/>
</dbReference>